<name>A0A926EML6_9FIRM</name>
<dbReference type="Pfam" id="PF03446">
    <property type="entry name" value="NAD_binding_2"/>
    <property type="match status" value="1"/>
</dbReference>
<evidence type="ECO:0000313" key="2">
    <source>
        <dbReference type="EMBL" id="MBC8584693.1"/>
    </source>
</evidence>
<comment type="caution">
    <text evidence="2">The sequence shown here is derived from an EMBL/GenBank/DDBJ whole genome shotgun (WGS) entry which is preliminary data.</text>
</comment>
<dbReference type="Gene3D" id="3.40.50.720">
    <property type="entry name" value="NAD(P)-binding Rossmann-like Domain"/>
    <property type="match status" value="1"/>
</dbReference>
<dbReference type="PANTHER" id="PTHR43060:SF15">
    <property type="entry name" value="3-HYDROXYISOBUTYRATE DEHYDROGENASE-LIKE 1, MITOCHONDRIAL-RELATED"/>
    <property type="match status" value="1"/>
</dbReference>
<proteinExistence type="predicted"/>
<evidence type="ECO:0000259" key="1">
    <source>
        <dbReference type="Pfam" id="PF03446"/>
    </source>
</evidence>
<dbReference type="PANTHER" id="PTHR43060">
    <property type="entry name" value="3-HYDROXYISOBUTYRATE DEHYDROGENASE-LIKE 1, MITOCHONDRIAL-RELATED"/>
    <property type="match status" value="1"/>
</dbReference>
<gene>
    <name evidence="2" type="ORF">H8705_03775</name>
</gene>
<sequence>MKIGVLGLNEKGQIILEHLLNKTAHNIYAYGLDGTARERSGVHYCTTAMLLCEKADIVLIALDNSSDLTALFNAIAPFIRKDQIFVDTTDISPAMAHAIANGVRRLEGYYLDCGIFGELDQEFVLYIGGSSQAYEKAASLLHCIGPHNYYMGPSGRGQAVRALCRSLSGQIQNCFEETAQLAQAFGIPYDYFIGTLSRYPQIAQPLEFLKGEALPEDLESLEIVGEMAHRAGLKLDGLYAAKRRLSEKRRGYLP</sequence>
<dbReference type="InterPro" id="IPR036291">
    <property type="entry name" value="NAD(P)-bd_dom_sf"/>
</dbReference>
<keyword evidence="3" id="KW-1185">Reference proteome</keyword>
<dbReference type="AlphaFoldDB" id="A0A926EML6"/>
<protein>
    <submittedName>
        <fullName evidence="2">NAD(P)-dependent oxidoreductase</fullName>
    </submittedName>
</protein>
<dbReference type="InterPro" id="IPR006115">
    <property type="entry name" value="6PGDH_NADP-bd"/>
</dbReference>
<dbReference type="SUPFAM" id="SSF51735">
    <property type="entry name" value="NAD(P)-binding Rossmann-fold domains"/>
    <property type="match status" value="1"/>
</dbReference>
<dbReference type="Proteomes" id="UP000623678">
    <property type="component" value="Unassembled WGS sequence"/>
</dbReference>
<organism evidence="2 3">
    <name type="scientific">Youxingia wuxianensis</name>
    <dbReference type="NCBI Taxonomy" id="2763678"/>
    <lineage>
        <taxon>Bacteria</taxon>
        <taxon>Bacillati</taxon>
        <taxon>Bacillota</taxon>
        <taxon>Clostridia</taxon>
        <taxon>Eubacteriales</taxon>
        <taxon>Oscillospiraceae</taxon>
        <taxon>Youxingia</taxon>
    </lineage>
</organism>
<accession>A0A926EML6</accession>
<dbReference type="RefSeq" id="WP_262394516.1">
    <property type="nucleotide sequence ID" value="NZ_JACRTD010000002.1"/>
</dbReference>
<evidence type="ECO:0000313" key="3">
    <source>
        <dbReference type="Proteomes" id="UP000623678"/>
    </source>
</evidence>
<dbReference type="EMBL" id="JACRTD010000002">
    <property type="protein sequence ID" value="MBC8584693.1"/>
    <property type="molecule type" value="Genomic_DNA"/>
</dbReference>
<reference evidence="2" key="1">
    <citation type="submission" date="2020-08" db="EMBL/GenBank/DDBJ databases">
        <title>Genome public.</title>
        <authorList>
            <person name="Liu C."/>
            <person name="Sun Q."/>
        </authorList>
    </citation>
    <scope>NUCLEOTIDE SEQUENCE</scope>
    <source>
        <strain evidence="2">NSJ-64</strain>
    </source>
</reference>
<feature type="domain" description="6-phosphogluconate dehydrogenase NADP-binding" evidence="1">
    <location>
        <begin position="2"/>
        <end position="152"/>
    </location>
</feature>
<dbReference type="GO" id="GO:0050661">
    <property type="term" value="F:NADP binding"/>
    <property type="evidence" value="ECO:0007669"/>
    <property type="project" value="InterPro"/>
</dbReference>